<organism evidence="2 3">
    <name type="scientific">Chitinophaga costaii</name>
    <dbReference type="NCBI Taxonomy" id="1335309"/>
    <lineage>
        <taxon>Bacteria</taxon>
        <taxon>Pseudomonadati</taxon>
        <taxon>Bacteroidota</taxon>
        <taxon>Chitinophagia</taxon>
        <taxon>Chitinophagales</taxon>
        <taxon>Chitinophagaceae</taxon>
        <taxon>Chitinophaga</taxon>
    </lineage>
</organism>
<dbReference type="Proteomes" id="UP000242818">
    <property type="component" value="Unassembled WGS sequence"/>
</dbReference>
<dbReference type="RefSeq" id="WP_089712462.1">
    <property type="nucleotide sequence ID" value="NZ_FMAR01000007.1"/>
</dbReference>
<dbReference type="AlphaFoldDB" id="A0A1C4E8X6"/>
<feature type="chain" id="PRO_5008690978" description="DUF3465 domain-containing protein" evidence="1">
    <location>
        <begin position="23"/>
        <end position="189"/>
    </location>
</feature>
<keyword evidence="3" id="KW-1185">Reference proteome</keyword>
<feature type="signal peptide" evidence="1">
    <location>
        <begin position="1"/>
        <end position="22"/>
    </location>
</feature>
<proteinExistence type="predicted"/>
<dbReference type="EMBL" id="FMAR01000007">
    <property type="protein sequence ID" value="SCC39971.1"/>
    <property type="molecule type" value="Genomic_DNA"/>
</dbReference>
<name>A0A1C4E8X6_9BACT</name>
<sequence length="189" mass="20307">MSKPVFFLMVLCCLTACHPTTSTTHPKDTTLLVTDTVHTVQSAPPPIGSARPVNPYEGLDTSDVPLPALAHVTTLALDTLQGLPEFTDGCVLMAAGSRKAFREGIYLLAGDFSVIVIKIKGTPVYLHISHKMEAGEDDQWYEGHGIKVHIHSNDRTGPDANDSIIYAGMIEVEWGNQKISIPVNGAVGC</sequence>
<protein>
    <recommendedName>
        <fullName evidence="4">DUF3465 domain-containing protein</fullName>
    </recommendedName>
</protein>
<gene>
    <name evidence="2" type="ORF">GA0116948_107167</name>
</gene>
<evidence type="ECO:0000256" key="1">
    <source>
        <dbReference type="SAM" id="SignalP"/>
    </source>
</evidence>
<evidence type="ECO:0008006" key="4">
    <source>
        <dbReference type="Google" id="ProtNLM"/>
    </source>
</evidence>
<dbReference type="STRING" id="1335309.GA0116948_107167"/>
<keyword evidence="1" id="KW-0732">Signal</keyword>
<accession>A0A1C4E8X6</accession>
<evidence type="ECO:0000313" key="3">
    <source>
        <dbReference type="Proteomes" id="UP000242818"/>
    </source>
</evidence>
<evidence type="ECO:0000313" key="2">
    <source>
        <dbReference type="EMBL" id="SCC39971.1"/>
    </source>
</evidence>
<reference evidence="2 3" key="1">
    <citation type="submission" date="2016-08" db="EMBL/GenBank/DDBJ databases">
        <authorList>
            <person name="Seilhamer J.J."/>
        </authorList>
    </citation>
    <scope>NUCLEOTIDE SEQUENCE [LARGE SCALE GENOMIC DNA]</scope>
    <source>
        <strain evidence="2 3">A37T2</strain>
    </source>
</reference>